<dbReference type="Proteomes" id="UP000050265">
    <property type="component" value="Unassembled WGS sequence"/>
</dbReference>
<gene>
    <name evidence="1" type="ORF">ALO35_103120</name>
</gene>
<accession>A0A0P9YGD8</accession>
<organism evidence="1 2">
    <name type="scientific">Pseudomonas amygdali pv. lachrymans</name>
    <name type="common">Pseudomonas syringae pv. lachrymans</name>
    <dbReference type="NCBI Taxonomy" id="53707"/>
    <lineage>
        <taxon>Bacteria</taxon>
        <taxon>Pseudomonadati</taxon>
        <taxon>Pseudomonadota</taxon>
        <taxon>Gammaproteobacteria</taxon>
        <taxon>Pseudomonadales</taxon>
        <taxon>Pseudomonadaceae</taxon>
        <taxon>Pseudomonas</taxon>
        <taxon>Pseudomonas amygdali</taxon>
    </lineage>
</organism>
<sequence>MPRHIINNFAWVLSQGARELLQETLIKLHIPHQFSNDYVGVNISAFQSNCQRRAGCANRFVHGVLD</sequence>
<comment type="caution">
    <text evidence="1">The sequence shown here is derived from an EMBL/GenBank/DDBJ whole genome shotgun (WGS) entry which is preliminary data.</text>
</comment>
<dbReference type="AlphaFoldDB" id="A0A0P9YGD8"/>
<reference evidence="1 2" key="1">
    <citation type="submission" date="2015-09" db="EMBL/GenBank/DDBJ databases">
        <title>Genome announcement of multiple Pseudomonas syringae strains.</title>
        <authorList>
            <person name="Thakur S."/>
            <person name="Wang P.W."/>
            <person name="Gong Y."/>
            <person name="Weir B.S."/>
            <person name="Guttman D.S."/>
        </authorList>
    </citation>
    <scope>NUCLEOTIDE SEQUENCE [LARGE SCALE GENOMIC DNA]</scope>
    <source>
        <strain evidence="1 2">ICMP3507</strain>
    </source>
</reference>
<protein>
    <submittedName>
        <fullName evidence="1">Uncharacterized protein</fullName>
    </submittedName>
</protein>
<evidence type="ECO:0000313" key="2">
    <source>
        <dbReference type="Proteomes" id="UP000050265"/>
    </source>
</evidence>
<name>A0A0P9YGD8_PSEAV</name>
<proteinExistence type="predicted"/>
<evidence type="ECO:0000313" key="1">
    <source>
        <dbReference type="EMBL" id="KPX76586.1"/>
    </source>
</evidence>
<dbReference type="EMBL" id="LJQP01000045">
    <property type="protein sequence ID" value="KPX76586.1"/>
    <property type="molecule type" value="Genomic_DNA"/>
</dbReference>